<proteinExistence type="predicted"/>
<dbReference type="RefSeq" id="WP_273618974.1">
    <property type="nucleotide sequence ID" value="NZ_CP117417.1"/>
</dbReference>
<organism evidence="2 3">
    <name type="scientific">Novosphingobium humi</name>
    <dbReference type="NCBI Taxonomy" id="2282397"/>
    <lineage>
        <taxon>Bacteria</taxon>
        <taxon>Pseudomonadati</taxon>
        <taxon>Pseudomonadota</taxon>
        <taxon>Alphaproteobacteria</taxon>
        <taxon>Sphingomonadales</taxon>
        <taxon>Sphingomonadaceae</taxon>
        <taxon>Novosphingobium</taxon>
    </lineage>
</organism>
<accession>A0ABY7TZF3</accession>
<dbReference type="InterPro" id="IPR004195">
    <property type="entry name" value="Head_decoration_D"/>
</dbReference>
<keyword evidence="3" id="KW-1185">Reference proteome</keyword>
<feature type="transmembrane region" description="Helical" evidence="1">
    <location>
        <begin position="32"/>
        <end position="52"/>
    </location>
</feature>
<dbReference type="Pfam" id="PF02924">
    <property type="entry name" value="HDPD"/>
    <property type="match status" value="1"/>
</dbReference>
<protein>
    <submittedName>
        <fullName evidence="2">Head decoration protein</fullName>
    </submittedName>
</protein>
<gene>
    <name evidence="2" type="ORF">PQ457_06790</name>
</gene>
<keyword evidence="1" id="KW-1133">Transmembrane helix</keyword>
<name>A0ABY7TZF3_9SPHN</name>
<evidence type="ECO:0000313" key="3">
    <source>
        <dbReference type="Proteomes" id="UP001218231"/>
    </source>
</evidence>
<dbReference type="Proteomes" id="UP001218231">
    <property type="component" value="Chromosome"/>
</dbReference>
<evidence type="ECO:0000313" key="2">
    <source>
        <dbReference type="EMBL" id="WCT78664.1"/>
    </source>
</evidence>
<keyword evidence="1" id="KW-0472">Membrane</keyword>
<dbReference type="EMBL" id="CP117417">
    <property type="protein sequence ID" value="WCT78664.1"/>
    <property type="molecule type" value="Genomic_DNA"/>
</dbReference>
<sequence>MGNPTNPVFIENRREGGFVVWDPSDGMLTREAIVLASGGGVCIAGLVLGALFTGGAATAAALGTNVGNGTFGAITVGNAAKAGVYTVEFDDATHFIVNDPTGIEVGHGVTGTAFSAGGLGFTITAGGTAFAAADSFTITVTGALKYGPFDPTATNGLQNAAAILWSGYRDATSADRRAVANVRGPMKVQIAELLWGGNVTTDAQKTAALAQLKALGILSV</sequence>
<reference evidence="2 3" key="1">
    <citation type="submission" date="2023-02" db="EMBL/GenBank/DDBJ databases">
        <title>Genome sequence of Novosphingobium humi KACC 19094.</title>
        <authorList>
            <person name="Kim S."/>
            <person name="Heo J."/>
            <person name="Kwon S.-W."/>
        </authorList>
    </citation>
    <scope>NUCLEOTIDE SEQUENCE [LARGE SCALE GENOMIC DNA]</scope>
    <source>
        <strain evidence="2 3">KACC 19094</strain>
    </source>
</reference>
<evidence type="ECO:0000256" key="1">
    <source>
        <dbReference type="SAM" id="Phobius"/>
    </source>
</evidence>
<keyword evidence="1" id="KW-0812">Transmembrane</keyword>